<feature type="domain" description="Large ribosomal subunit protein bL25 L25" evidence="7">
    <location>
        <begin position="6"/>
        <end position="92"/>
    </location>
</feature>
<dbReference type="InterPro" id="IPR020056">
    <property type="entry name" value="Rbsml_bL25/Gln-tRNA_synth_N"/>
</dbReference>
<dbReference type="Gene3D" id="2.170.120.20">
    <property type="entry name" value="Ribosomal protein L25, beta domain"/>
    <property type="match status" value="1"/>
</dbReference>
<feature type="domain" description="Large ribosomal subunit protein bL25 beta" evidence="8">
    <location>
        <begin position="101"/>
        <end position="185"/>
    </location>
</feature>
<evidence type="ECO:0000256" key="3">
    <source>
        <dbReference type="ARBA" id="ARBA00022980"/>
    </source>
</evidence>
<evidence type="ECO:0000256" key="4">
    <source>
        <dbReference type="ARBA" id="ARBA00023274"/>
    </source>
</evidence>
<dbReference type="Pfam" id="PF01386">
    <property type="entry name" value="Ribosomal_L25p"/>
    <property type="match status" value="1"/>
</dbReference>
<feature type="compositionally biased region" description="Low complexity" evidence="6">
    <location>
        <begin position="217"/>
        <end position="236"/>
    </location>
</feature>
<comment type="function">
    <text evidence="5">This is one of the proteins that binds to the 5S RNA in the ribosome where it forms part of the central protuberance.</text>
</comment>
<dbReference type="EMBL" id="JABTTY010000001">
    <property type="protein sequence ID" value="MBE7525408.1"/>
    <property type="molecule type" value="Genomic_DNA"/>
</dbReference>
<dbReference type="InterPro" id="IPR029751">
    <property type="entry name" value="Ribosomal_L25_dom"/>
</dbReference>
<evidence type="ECO:0000256" key="1">
    <source>
        <dbReference type="ARBA" id="ARBA00022730"/>
    </source>
</evidence>
<dbReference type="NCBIfam" id="TIGR00731">
    <property type="entry name" value="bL25_bact_ctc"/>
    <property type="match status" value="1"/>
</dbReference>
<dbReference type="HAMAP" id="MF_01334">
    <property type="entry name" value="Ribosomal_bL25_CTC"/>
    <property type="match status" value="1"/>
</dbReference>
<protein>
    <recommendedName>
        <fullName evidence="5">Large ribosomal subunit protein bL25</fullName>
    </recommendedName>
    <alternativeName>
        <fullName evidence="5">General stress protein CTC</fullName>
    </alternativeName>
</protein>
<name>A0A928TTB9_UNCKA</name>
<feature type="region of interest" description="Disordered" evidence="6">
    <location>
        <begin position="203"/>
        <end position="236"/>
    </location>
</feature>
<keyword evidence="3 5" id="KW-0689">Ribosomal protein</keyword>
<dbReference type="InterPro" id="IPR001021">
    <property type="entry name" value="Ribosomal_bL25_long"/>
</dbReference>
<dbReference type="InterPro" id="IPR020057">
    <property type="entry name" value="Ribosomal_bL25_b-dom"/>
</dbReference>
<sequence>METLQLEASLRSELGRRAKTVRANHHIPGVMYGHGLEPRPISVQERAFHTVYQKAGSSSLIDMNVGSEESVKVLIKDVQRDPLTMQPIHADFYQVRMDEEMNATIPLRFVGDSPAVRQLGGTLVKSLDAVDVSCLPKDLPHDIEVDLSVLATFDDDITLADLALPPGVTLLEEDLRTPVAQVQAPLTEEELKRLEESHLGDVTTVVSEADEKKAEAEAAAAAEASAEGAGKSENGA</sequence>
<dbReference type="InterPro" id="IPR011035">
    <property type="entry name" value="Ribosomal_bL25/Gln-tRNA_synth"/>
</dbReference>
<reference evidence="9" key="1">
    <citation type="submission" date="2020-05" db="EMBL/GenBank/DDBJ databases">
        <title>High-Quality Genomes of Partial-Nitritation/Anammox System by Hierarchical Clustering Based Hybrid Assembly.</title>
        <authorList>
            <person name="Liu L."/>
            <person name="Wang Y."/>
            <person name="Che Y."/>
            <person name="Chen Y."/>
            <person name="Xia Y."/>
            <person name="Luo R."/>
            <person name="Cheng S.H."/>
            <person name="Zheng C."/>
            <person name="Zhang T."/>
        </authorList>
    </citation>
    <scope>NUCLEOTIDE SEQUENCE</scope>
    <source>
        <strain evidence="9">H1_PAT1</strain>
    </source>
</reference>
<gene>
    <name evidence="5" type="primary">rplY</name>
    <name evidence="5" type="synonym">ctc</name>
    <name evidence="9" type="ORF">HS096_03415</name>
</gene>
<evidence type="ECO:0000256" key="5">
    <source>
        <dbReference type="HAMAP-Rule" id="MF_01334"/>
    </source>
</evidence>
<organism evidence="9 10">
    <name type="scientific">candidate division WWE3 bacterium</name>
    <dbReference type="NCBI Taxonomy" id="2053526"/>
    <lineage>
        <taxon>Bacteria</taxon>
        <taxon>Katanobacteria</taxon>
    </lineage>
</organism>
<evidence type="ECO:0000313" key="10">
    <source>
        <dbReference type="Proteomes" id="UP000710385"/>
    </source>
</evidence>
<keyword evidence="1 5" id="KW-0699">rRNA-binding</keyword>
<dbReference type="AlphaFoldDB" id="A0A928TTB9"/>
<dbReference type="GO" id="GO:0006412">
    <property type="term" value="P:translation"/>
    <property type="evidence" value="ECO:0007669"/>
    <property type="project" value="UniProtKB-UniRule"/>
</dbReference>
<dbReference type="SUPFAM" id="SSF50715">
    <property type="entry name" value="Ribosomal protein L25-like"/>
    <property type="match status" value="1"/>
</dbReference>
<dbReference type="Pfam" id="PF14693">
    <property type="entry name" value="Ribosomal_TL5_C"/>
    <property type="match status" value="1"/>
</dbReference>
<evidence type="ECO:0000259" key="8">
    <source>
        <dbReference type="Pfam" id="PF14693"/>
    </source>
</evidence>
<evidence type="ECO:0000256" key="2">
    <source>
        <dbReference type="ARBA" id="ARBA00022884"/>
    </source>
</evidence>
<keyword evidence="2 5" id="KW-0694">RNA-binding</keyword>
<comment type="caution">
    <text evidence="9">The sequence shown here is derived from an EMBL/GenBank/DDBJ whole genome shotgun (WGS) entry which is preliminary data.</text>
</comment>
<accession>A0A928TTB9</accession>
<dbReference type="InterPro" id="IPR020930">
    <property type="entry name" value="Ribosomal_uL5_bac-type"/>
</dbReference>
<dbReference type="PANTHER" id="PTHR33284">
    <property type="entry name" value="RIBOSOMAL PROTEIN L25/GLN-TRNA SYNTHETASE, ANTI-CODON-BINDING DOMAIN-CONTAINING PROTEIN"/>
    <property type="match status" value="1"/>
</dbReference>
<evidence type="ECO:0000259" key="7">
    <source>
        <dbReference type="Pfam" id="PF01386"/>
    </source>
</evidence>
<comment type="similarity">
    <text evidence="5">Belongs to the bacterial ribosomal protein bL25 family. CTC subfamily.</text>
</comment>
<dbReference type="GO" id="GO:0022625">
    <property type="term" value="C:cytosolic large ribosomal subunit"/>
    <property type="evidence" value="ECO:0007669"/>
    <property type="project" value="TreeGrafter"/>
</dbReference>
<dbReference type="Proteomes" id="UP000710385">
    <property type="component" value="Unassembled WGS sequence"/>
</dbReference>
<evidence type="ECO:0000313" key="9">
    <source>
        <dbReference type="EMBL" id="MBE7525408.1"/>
    </source>
</evidence>
<dbReference type="PANTHER" id="PTHR33284:SF1">
    <property type="entry name" value="RIBOSOMAL PROTEIN L25_GLN-TRNA SYNTHETASE, ANTI-CODON-BINDING DOMAIN-CONTAINING PROTEIN"/>
    <property type="match status" value="1"/>
</dbReference>
<dbReference type="Gene3D" id="2.40.240.10">
    <property type="entry name" value="Ribosomal Protein L25, Chain P"/>
    <property type="match status" value="1"/>
</dbReference>
<dbReference type="CDD" id="cd00495">
    <property type="entry name" value="Ribosomal_L25_TL5_CTC"/>
    <property type="match status" value="1"/>
</dbReference>
<proteinExistence type="inferred from homology"/>
<dbReference type="GO" id="GO:0008097">
    <property type="term" value="F:5S rRNA binding"/>
    <property type="evidence" value="ECO:0007669"/>
    <property type="project" value="InterPro"/>
</dbReference>
<keyword evidence="4 5" id="KW-0687">Ribonucleoprotein</keyword>
<evidence type="ECO:0000256" key="6">
    <source>
        <dbReference type="SAM" id="MobiDB-lite"/>
    </source>
</evidence>
<dbReference type="InterPro" id="IPR037121">
    <property type="entry name" value="Ribosomal_bL25_C"/>
</dbReference>
<dbReference type="GO" id="GO:0003735">
    <property type="term" value="F:structural constituent of ribosome"/>
    <property type="evidence" value="ECO:0007669"/>
    <property type="project" value="InterPro"/>
</dbReference>
<comment type="subunit">
    <text evidence="5">Part of the 50S ribosomal subunit; part of the 5S rRNA/L5/L18/L25 subcomplex. Contacts the 5S rRNA. Binds to the 5S rRNA independently of L5 and L18.</text>
</comment>